<reference evidence="2 3" key="1">
    <citation type="submission" date="2019-06" db="EMBL/GenBank/DDBJ databases">
        <title>Sequencing the genomes of 1000 actinobacteria strains.</title>
        <authorList>
            <person name="Klenk H.-P."/>
        </authorList>
    </citation>
    <scope>NUCLEOTIDE SEQUENCE [LARGE SCALE GENOMIC DNA]</scope>
    <source>
        <strain evidence="2 3">DSM 44826</strain>
    </source>
</reference>
<dbReference type="GO" id="GO:0008757">
    <property type="term" value="F:S-adenosylmethionine-dependent methyltransferase activity"/>
    <property type="evidence" value="ECO:0007669"/>
    <property type="project" value="InterPro"/>
</dbReference>
<organism evidence="2 3">
    <name type="scientific">Kitasatospora viridis</name>
    <dbReference type="NCBI Taxonomy" id="281105"/>
    <lineage>
        <taxon>Bacteria</taxon>
        <taxon>Bacillati</taxon>
        <taxon>Actinomycetota</taxon>
        <taxon>Actinomycetes</taxon>
        <taxon>Kitasatosporales</taxon>
        <taxon>Streptomycetaceae</taxon>
        <taxon>Kitasatospora</taxon>
    </lineage>
</organism>
<keyword evidence="2" id="KW-0808">Transferase</keyword>
<proteinExistence type="predicted"/>
<dbReference type="EMBL" id="VIWT01000001">
    <property type="protein sequence ID" value="TWF96309.1"/>
    <property type="molecule type" value="Genomic_DNA"/>
</dbReference>
<feature type="domain" description="Methyltransferase type 11" evidence="1">
    <location>
        <begin position="50"/>
        <end position="135"/>
    </location>
</feature>
<dbReference type="CDD" id="cd02440">
    <property type="entry name" value="AdoMet_MTases"/>
    <property type="match status" value="1"/>
</dbReference>
<accession>A0A561UAC3</accession>
<gene>
    <name evidence="2" type="ORF">FHX73_1173</name>
</gene>
<protein>
    <submittedName>
        <fullName evidence="2">Methyltransferase family protein</fullName>
    </submittedName>
</protein>
<dbReference type="InterPro" id="IPR013216">
    <property type="entry name" value="Methyltransf_11"/>
</dbReference>
<keyword evidence="2" id="KW-0489">Methyltransferase</keyword>
<evidence type="ECO:0000313" key="2">
    <source>
        <dbReference type="EMBL" id="TWF96309.1"/>
    </source>
</evidence>
<dbReference type="SUPFAM" id="SSF53335">
    <property type="entry name" value="S-adenosyl-L-methionine-dependent methyltransferases"/>
    <property type="match status" value="1"/>
</dbReference>
<comment type="caution">
    <text evidence="2">The sequence shown here is derived from an EMBL/GenBank/DDBJ whole genome shotgun (WGS) entry which is preliminary data.</text>
</comment>
<dbReference type="GO" id="GO:0032259">
    <property type="term" value="P:methylation"/>
    <property type="evidence" value="ECO:0007669"/>
    <property type="project" value="UniProtKB-KW"/>
</dbReference>
<dbReference type="Pfam" id="PF08241">
    <property type="entry name" value="Methyltransf_11"/>
    <property type="match status" value="1"/>
</dbReference>
<sequence length="247" mass="26730">MEMPAVDVRTYGTPAAAAFQASRHVTEEGLTDWRDAVGRALGTPPTGPILDLGSGTGLWATLFTRWFGVDVLAVEPSAAMRELSMHPGVMAGDAARIPLEDESVSAVWLSTVIHHVPDLEAAALEIRRVLKPGAPVLVRAAFPGRCGDLTLCEFFPQTLAVMDGYPSVETVRAAFRSAGFGFESLAAVPEVFAQSLSEYADRLDRYAFTPLRFLTDEEYEAGLARLRQAARLESGPVIDKLDLLVLR</sequence>
<dbReference type="Gene3D" id="3.40.50.150">
    <property type="entry name" value="Vaccinia Virus protein VP39"/>
    <property type="match status" value="1"/>
</dbReference>
<dbReference type="InterPro" id="IPR029063">
    <property type="entry name" value="SAM-dependent_MTases_sf"/>
</dbReference>
<evidence type="ECO:0000313" key="3">
    <source>
        <dbReference type="Proteomes" id="UP000317940"/>
    </source>
</evidence>
<dbReference type="PANTHER" id="PTHR43591:SF24">
    <property type="entry name" value="2-METHOXY-6-POLYPRENYL-1,4-BENZOQUINOL METHYLASE, MITOCHONDRIAL"/>
    <property type="match status" value="1"/>
</dbReference>
<evidence type="ECO:0000259" key="1">
    <source>
        <dbReference type="Pfam" id="PF08241"/>
    </source>
</evidence>
<dbReference type="Proteomes" id="UP000317940">
    <property type="component" value="Unassembled WGS sequence"/>
</dbReference>
<dbReference type="AlphaFoldDB" id="A0A561UAC3"/>
<keyword evidence="3" id="KW-1185">Reference proteome</keyword>
<dbReference type="PANTHER" id="PTHR43591">
    <property type="entry name" value="METHYLTRANSFERASE"/>
    <property type="match status" value="1"/>
</dbReference>
<name>A0A561UAC3_9ACTN</name>